<dbReference type="AlphaFoldDB" id="A0A5C3KLT3"/>
<gene>
    <name evidence="2" type="ORF">FA15DRAFT_707694</name>
</gene>
<feature type="compositionally biased region" description="Polar residues" evidence="1">
    <location>
        <begin position="50"/>
        <end position="67"/>
    </location>
</feature>
<sequence length="391" mass="42336">MMLVHKPTTFNIAPAVPHVHRRHPSAPPTVVVQPTKTPGLLSISKLVVRSSPQRHLPSNQRQGTPKSFSKPKQPAAVRAPASTEAHMNKKSALPPLQVPSSPAARGRGSKHAREKAQQPKRICSQSPLRGKHSRQPSPPIDLQMQQDPSQVEDKLDSSNLFDPFLDNSDSQLSEPQTPTRSKLSQRRQQRQLPNPVPVPVISPPKAQQDSMSRSEPSVSHMRSRTGRKFTGGFPICDDMNDEGVAFAVKSDVPTPPATPIRRQAFGDKSSLVNAPINVGFPFPYATSPSNNKGRKHRRAPSEGVFNMSSDEETSGPGGQTLNQNLFGYARRSPGAYPPTTPSPSFSRAGGAAYGKELNGSPGDVTKKAGYFASSIFQNSPSPDELPDPLLF</sequence>
<organism evidence="2 3">
    <name type="scientific">Coprinopsis marcescibilis</name>
    <name type="common">Agaric fungus</name>
    <name type="synonym">Psathyrella marcescibilis</name>
    <dbReference type="NCBI Taxonomy" id="230819"/>
    <lineage>
        <taxon>Eukaryota</taxon>
        <taxon>Fungi</taxon>
        <taxon>Dikarya</taxon>
        <taxon>Basidiomycota</taxon>
        <taxon>Agaricomycotina</taxon>
        <taxon>Agaricomycetes</taxon>
        <taxon>Agaricomycetidae</taxon>
        <taxon>Agaricales</taxon>
        <taxon>Agaricineae</taxon>
        <taxon>Psathyrellaceae</taxon>
        <taxon>Coprinopsis</taxon>
    </lineage>
</organism>
<dbReference type="EMBL" id="ML210284">
    <property type="protein sequence ID" value="TFK20903.1"/>
    <property type="molecule type" value="Genomic_DNA"/>
</dbReference>
<reference evidence="2 3" key="1">
    <citation type="journal article" date="2019" name="Nat. Ecol. Evol.">
        <title>Megaphylogeny resolves global patterns of mushroom evolution.</title>
        <authorList>
            <person name="Varga T."/>
            <person name="Krizsan K."/>
            <person name="Foldi C."/>
            <person name="Dima B."/>
            <person name="Sanchez-Garcia M."/>
            <person name="Sanchez-Ramirez S."/>
            <person name="Szollosi G.J."/>
            <person name="Szarkandi J.G."/>
            <person name="Papp V."/>
            <person name="Albert L."/>
            <person name="Andreopoulos W."/>
            <person name="Angelini C."/>
            <person name="Antonin V."/>
            <person name="Barry K.W."/>
            <person name="Bougher N.L."/>
            <person name="Buchanan P."/>
            <person name="Buyck B."/>
            <person name="Bense V."/>
            <person name="Catcheside P."/>
            <person name="Chovatia M."/>
            <person name="Cooper J."/>
            <person name="Damon W."/>
            <person name="Desjardin D."/>
            <person name="Finy P."/>
            <person name="Geml J."/>
            <person name="Haridas S."/>
            <person name="Hughes K."/>
            <person name="Justo A."/>
            <person name="Karasinski D."/>
            <person name="Kautmanova I."/>
            <person name="Kiss B."/>
            <person name="Kocsube S."/>
            <person name="Kotiranta H."/>
            <person name="LaButti K.M."/>
            <person name="Lechner B.E."/>
            <person name="Liimatainen K."/>
            <person name="Lipzen A."/>
            <person name="Lukacs Z."/>
            <person name="Mihaltcheva S."/>
            <person name="Morgado L.N."/>
            <person name="Niskanen T."/>
            <person name="Noordeloos M.E."/>
            <person name="Ohm R.A."/>
            <person name="Ortiz-Santana B."/>
            <person name="Ovrebo C."/>
            <person name="Racz N."/>
            <person name="Riley R."/>
            <person name="Savchenko A."/>
            <person name="Shiryaev A."/>
            <person name="Soop K."/>
            <person name="Spirin V."/>
            <person name="Szebenyi C."/>
            <person name="Tomsovsky M."/>
            <person name="Tulloss R.E."/>
            <person name="Uehling J."/>
            <person name="Grigoriev I.V."/>
            <person name="Vagvolgyi C."/>
            <person name="Papp T."/>
            <person name="Martin F.M."/>
            <person name="Miettinen O."/>
            <person name="Hibbett D.S."/>
            <person name="Nagy L.G."/>
        </authorList>
    </citation>
    <scope>NUCLEOTIDE SEQUENCE [LARGE SCALE GENOMIC DNA]</scope>
    <source>
        <strain evidence="2 3">CBS 121175</strain>
    </source>
</reference>
<evidence type="ECO:0000313" key="2">
    <source>
        <dbReference type="EMBL" id="TFK20903.1"/>
    </source>
</evidence>
<feature type="region of interest" description="Disordered" evidence="1">
    <location>
        <begin position="282"/>
        <end position="360"/>
    </location>
</feature>
<evidence type="ECO:0000256" key="1">
    <source>
        <dbReference type="SAM" id="MobiDB-lite"/>
    </source>
</evidence>
<feature type="compositionally biased region" description="Polar residues" evidence="1">
    <location>
        <begin position="205"/>
        <end position="217"/>
    </location>
</feature>
<dbReference type="OrthoDB" id="3226344at2759"/>
<feature type="region of interest" description="Disordered" evidence="1">
    <location>
        <begin position="50"/>
        <end position="233"/>
    </location>
</feature>
<dbReference type="STRING" id="230819.A0A5C3KLT3"/>
<feature type="compositionally biased region" description="Polar residues" evidence="1">
    <location>
        <begin position="167"/>
        <end position="182"/>
    </location>
</feature>
<dbReference type="Proteomes" id="UP000307440">
    <property type="component" value="Unassembled WGS sequence"/>
</dbReference>
<protein>
    <submittedName>
        <fullName evidence="2">Uncharacterized protein</fullName>
    </submittedName>
</protein>
<name>A0A5C3KLT3_COPMA</name>
<proteinExistence type="predicted"/>
<accession>A0A5C3KLT3</accession>
<keyword evidence="3" id="KW-1185">Reference proteome</keyword>
<evidence type="ECO:0000313" key="3">
    <source>
        <dbReference type="Proteomes" id="UP000307440"/>
    </source>
</evidence>